<sequence length="469" mass="52615">MDDAETPSSRFCNWSASTKTSTVMNPATARDASRTRPASHPNGPTPQGLQICPLDFNATLNATTDLHRLKSSLNMYDLKLLQHYILHTSKRMTLHPEKALVWERIITDIASEAEYLMHLLLALAGLDVLTTHSNISNQTKHNNSLIQIVIKHHQKGLKGLQQGIHSIGASNLEDLLTGTLLINAFAFASLRVRELNHSTEDLQHYPTMNDIPEIVPDNNRKPQSQWLYLIRGTSSILTHSWMHLRRCRLRSLLVFNKANEDWEHFRSELNDPIELSSGILSTRLSAFVSNASQAICDLRAFLNALKATIAPPLDDNNSAFFPTPGSNMSPANSTHYLLQDQDRAIEVVEMMYMRILYVLSLRRTGAQDSSESDLEIQTEIEDAAVASWPTLVGEGFILSLDSDSVHGSAQGLSLTILSHLYLTLALLDKIWYFDGTFDLEIKKIAAFVNQNADVELVELMKWPMHVIEQ</sequence>
<dbReference type="InterPro" id="IPR052400">
    <property type="entry name" value="Zn2-C6_fungal_TF"/>
</dbReference>
<organism evidence="2 3">
    <name type="scientific">Penicillium cf. viridicatum</name>
    <dbReference type="NCBI Taxonomy" id="2972119"/>
    <lineage>
        <taxon>Eukaryota</taxon>
        <taxon>Fungi</taxon>
        <taxon>Dikarya</taxon>
        <taxon>Ascomycota</taxon>
        <taxon>Pezizomycotina</taxon>
        <taxon>Eurotiomycetes</taxon>
        <taxon>Eurotiomycetidae</taxon>
        <taxon>Eurotiales</taxon>
        <taxon>Aspergillaceae</taxon>
        <taxon>Penicillium</taxon>
    </lineage>
</organism>
<protein>
    <submittedName>
        <fullName evidence="2">C6 finger domain protein</fullName>
    </submittedName>
</protein>
<feature type="region of interest" description="Disordered" evidence="1">
    <location>
        <begin position="19"/>
        <end position="48"/>
    </location>
</feature>
<dbReference type="GO" id="GO:0000981">
    <property type="term" value="F:DNA-binding transcription factor activity, RNA polymerase II-specific"/>
    <property type="evidence" value="ECO:0007669"/>
    <property type="project" value="TreeGrafter"/>
</dbReference>
<dbReference type="PANTHER" id="PTHR47657:SF10">
    <property type="entry name" value="ZN(II)2CYS6 TRANSCRIPTION FACTOR (EUROFUNG)"/>
    <property type="match status" value="1"/>
</dbReference>
<evidence type="ECO:0000313" key="2">
    <source>
        <dbReference type="EMBL" id="KAJ5196980.1"/>
    </source>
</evidence>
<gene>
    <name evidence="2" type="ORF">N7449_007459</name>
</gene>
<dbReference type="EMBL" id="JAPQKQ010000005">
    <property type="protein sequence ID" value="KAJ5196980.1"/>
    <property type="molecule type" value="Genomic_DNA"/>
</dbReference>
<name>A0A9W9JL88_9EURO</name>
<reference evidence="2" key="2">
    <citation type="journal article" date="2023" name="IMA Fungus">
        <title>Comparative genomic study of the Penicillium genus elucidates a diverse pangenome and 15 lateral gene transfer events.</title>
        <authorList>
            <person name="Petersen C."/>
            <person name="Sorensen T."/>
            <person name="Nielsen M.R."/>
            <person name="Sondergaard T.E."/>
            <person name="Sorensen J.L."/>
            <person name="Fitzpatrick D.A."/>
            <person name="Frisvad J.C."/>
            <person name="Nielsen K.L."/>
        </authorList>
    </citation>
    <scope>NUCLEOTIDE SEQUENCE</scope>
    <source>
        <strain evidence="2">IBT 20477</strain>
    </source>
</reference>
<evidence type="ECO:0000313" key="3">
    <source>
        <dbReference type="Proteomes" id="UP001150942"/>
    </source>
</evidence>
<keyword evidence="3" id="KW-1185">Reference proteome</keyword>
<proteinExistence type="predicted"/>
<dbReference type="PANTHER" id="PTHR47657">
    <property type="entry name" value="STEROL REGULATORY ELEMENT-BINDING PROTEIN ECM22"/>
    <property type="match status" value="1"/>
</dbReference>
<accession>A0A9W9JL88</accession>
<comment type="caution">
    <text evidence="2">The sequence shown here is derived from an EMBL/GenBank/DDBJ whole genome shotgun (WGS) entry which is preliminary data.</text>
</comment>
<dbReference type="AlphaFoldDB" id="A0A9W9JL88"/>
<dbReference type="OrthoDB" id="3546279at2759"/>
<dbReference type="InterPro" id="IPR021858">
    <property type="entry name" value="Fun_TF"/>
</dbReference>
<dbReference type="Pfam" id="PF11951">
    <property type="entry name" value="Fungal_trans_2"/>
    <property type="match status" value="1"/>
</dbReference>
<dbReference type="Proteomes" id="UP001150942">
    <property type="component" value="Unassembled WGS sequence"/>
</dbReference>
<reference evidence="2" key="1">
    <citation type="submission" date="2022-11" db="EMBL/GenBank/DDBJ databases">
        <authorList>
            <person name="Petersen C."/>
        </authorList>
    </citation>
    <scope>NUCLEOTIDE SEQUENCE</scope>
    <source>
        <strain evidence="2">IBT 20477</strain>
    </source>
</reference>
<evidence type="ECO:0000256" key="1">
    <source>
        <dbReference type="SAM" id="MobiDB-lite"/>
    </source>
</evidence>